<feature type="transmembrane region" description="Helical" evidence="7">
    <location>
        <begin position="128"/>
        <end position="152"/>
    </location>
</feature>
<dbReference type="InterPro" id="IPR011657">
    <property type="entry name" value="CNT_C_dom"/>
</dbReference>
<feature type="domain" description="Nucleoside transporter/FeoB GTPase Gate" evidence="11">
    <location>
        <begin position="133"/>
        <end position="231"/>
    </location>
</feature>
<evidence type="ECO:0000256" key="1">
    <source>
        <dbReference type="ARBA" id="ARBA00004651"/>
    </source>
</evidence>
<feature type="transmembrane region" description="Helical" evidence="7">
    <location>
        <begin position="207"/>
        <end position="227"/>
    </location>
</feature>
<comment type="subcellular location">
    <subcellularLocation>
        <location evidence="1">Cell membrane</location>
        <topology evidence="1">Multi-pass membrane protein</topology>
    </subcellularLocation>
</comment>
<dbReference type="InterPro" id="IPR002668">
    <property type="entry name" value="CNT_N_dom"/>
</dbReference>
<organism evidence="12 13">
    <name type="scientific">Marinilabilia rubra</name>
    <dbReference type="NCBI Taxonomy" id="2162893"/>
    <lineage>
        <taxon>Bacteria</taxon>
        <taxon>Pseudomonadati</taxon>
        <taxon>Bacteroidota</taxon>
        <taxon>Bacteroidia</taxon>
        <taxon>Marinilabiliales</taxon>
        <taxon>Marinilabiliaceae</taxon>
        <taxon>Marinilabilia</taxon>
    </lineage>
</organism>
<dbReference type="GO" id="GO:0005886">
    <property type="term" value="C:plasma membrane"/>
    <property type="evidence" value="ECO:0007669"/>
    <property type="project" value="UniProtKB-SubCell"/>
</dbReference>
<evidence type="ECO:0000256" key="2">
    <source>
        <dbReference type="ARBA" id="ARBA00009033"/>
    </source>
</evidence>
<feature type="transmembrane region" description="Helical" evidence="7">
    <location>
        <begin position="41"/>
        <end position="58"/>
    </location>
</feature>
<dbReference type="GO" id="GO:0015293">
    <property type="term" value="F:symporter activity"/>
    <property type="evidence" value="ECO:0007669"/>
    <property type="project" value="TreeGrafter"/>
</dbReference>
<feature type="transmembrane region" description="Helical" evidence="7">
    <location>
        <begin position="411"/>
        <end position="433"/>
    </location>
</feature>
<evidence type="ECO:0000313" key="12">
    <source>
        <dbReference type="EMBL" id="PWE01063.1"/>
    </source>
</evidence>
<proteinExistence type="inferred from homology"/>
<keyword evidence="8" id="KW-0732">Signal</keyword>
<dbReference type="EMBL" id="QEWP01000001">
    <property type="protein sequence ID" value="PWE01063.1"/>
    <property type="molecule type" value="Genomic_DNA"/>
</dbReference>
<comment type="similarity">
    <text evidence="2">Belongs to the concentrative nucleoside transporter (CNT) (TC 2.A.41) family.</text>
</comment>
<accession>A0A2U2BDF3</accession>
<dbReference type="GO" id="GO:0005337">
    <property type="term" value="F:nucleoside transmembrane transporter activity"/>
    <property type="evidence" value="ECO:0007669"/>
    <property type="project" value="InterPro"/>
</dbReference>
<feature type="transmembrane region" description="Helical" evidence="7">
    <location>
        <begin position="445"/>
        <end position="466"/>
    </location>
</feature>
<feature type="transmembrane region" description="Helical" evidence="7">
    <location>
        <begin position="239"/>
        <end position="259"/>
    </location>
</feature>
<dbReference type="AlphaFoldDB" id="A0A2U2BDF3"/>
<dbReference type="RefSeq" id="WP_109262518.1">
    <property type="nucleotide sequence ID" value="NZ_QEWP01000001.1"/>
</dbReference>
<feature type="domain" description="Concentrative nucleoside transporter C-terminal" evidence="10">
    <location>
        <begin position="244"/>
        <end position="463"/>
    </location>
</feature>
<keyword evidence="4 7" id="KW-0812">Transmembrane</keyword>
<evidence type="ECO:0000256" key="5">
    <source>
        <dbReference type="ARBA" id="ARBA00022989"/>
    </source>
</evidence>
<comment type="caution">
    <text evidence="12">The sequence shown here is derived from an EMBL/GenBank/DDBJ whole genome shotgun (WGS) entry which is preliminary data.</text>
</comment>
<evidence type="ECO:0000256" key="6">
    <source>
        <dbReference type="ARBA" id="ARBA00023136"/>
    </source>
</evidence>
<evidence type="ECO:0000259" key="11">
    <source>
        <dbReference type="Pfam" id="PF07670"/>
    </source>
</evidence>
<feature type="signal peptide" evidence="8">
    <location>
        <begin position="1"/>
        <end position="24"/>
    </location>
</feature>
<evidence type="ECO:0000259" key="10">
    <source>
        <dbReference type="Pfam" id="PF07662"/>
    </source>
</evidence>
<feature type="transmembrane region" description="Helical" evidence="7">
    <location>
        <begin position="299"/>
        <end position="321"/>
    </location>
</feature>
<evidence type="ECO:0000259" key="9">
    <source>
        <dbReference type="Pfam" id="PF01773"/>
    </source>
</evidence>
<evidence type="ECO:0000256" key="4">
    <source>
        <dbReference type="ARBA" id="ARBA00022692"/>
    </source>
</evidence>
<feature type="transmembrane region" description="Helical" evidence="7">
    <location>
        <begin position="345"/>
        <end position="365"/>
    </location>
</feature>
<evidence type="ECO:0000313" key="13">
    <source>
        <dbReference type="Proteomes" id="UP000244956"/>
    </source>
</evidence>
<gene>
    <name evidence="12" type="ORF">DDZ16_00820</name>
</gene>
<dbReference type="InterPro" id="IPR008276">
    <property type="entry name" value="C_nuclsd_transpt"/>
</dbReference>
<dbReference type="Proteomes" id="UP000244956">
    <property type="component" value="Unassembled WGS sequence"/>
</dbReference>
<dbReference type="Pfam" id="PF01773">
    <property type="entry name" value="Nucleos_tra2_N"/>
    <property type="match status" value="1"/>
</dbReference>
<feature type="transmembrane region" description="Helical" evidence="7">
    <location>
        <begin position="70"/>
        <end position="90"/>
    </location>
</feature>
<keyword evidence="6 7" id="KW-0472">Membrane</keyword>
<feature type="domain" description="Concentrative nucleoside transporter N-terminal" evidence="9">
    <location>
        <begin position="46"/>
        <end position="118"/>
    </location>
</feature>
<dbReference type="InterPro" id="IPR011642">
    <property type="entry name" value="Gate_dom"/>
</dbReference>
<dbReference type="Pfam" id="PF07662">
    <property type="entry name" value="Nucleos_tra2_C"/>
    <property type="match status" value="1"/>
</dbReference>
<name>A0A2U2BDF3_9BACT</name>
<keyword evidence="13" id="KW-1185">Reference proteome</keyword>
<evidence type="ECO:0000256" key="7">
    <source>
        <dbReference type="SAM" id="Phobius"/>
    </source>
</evidence>
<reference evidence="12 13" key="1">
    <citation type="submission" date="2018-05" db="EMBL/GenBank/DDBJ databases">
        <title>Marinilabilia rubrum sp. nov., isolated from saltern sediment.</title>
        <authorList>
            <person name="Zhang R."/>
        </authorList>
    </citation>
    <scope>NUCLEOTIDE SEQUENCE [LARGE SCALE GENOMIC DNA]</scope>
    <source>
        <strain evidence="12 13">WTE16</strain>
    </source>
</reference>
<sequence>MKRPLLRVLPALLLLFFIPTSLFANSNPVIAAGGGFGFESLLRGIIGMAFIIFIAWIFSSNRKAISWKVVITGLTIQLALALAILYVPFVQSAFDVLGKVFVKILSFSDAGAKFLFKSFTTGEIEEPLLNFAITILPTIIFFSGLTSILFYFGIIQKVVYFLALGMTKLLRISGPESLSVAGNIFLGQTESPLMIKAYLEKMNRSEIMLVMAGGMATLAGGVLAVYIKVLGGGDPVQELIYAKHLLAASIMAAPGVIIISKMLVPQTEAISKEVSVPKEKIGKNVLDAISNGTTEGIKLAVNVAGMLLVFIALIAMLNYIFVKIGDWTTVNELITSATNGQYNELSLEFILGYVFAPLMWLLGVASEDIDLVGRVLGEKLIMTEFIGYVSLGELKETGAFMQEKSIIMATYVLCGFANFASIGIQIGGIGALAPGKRVLLSQLGMRALLAGTLASLLSATIIGMILG</sequence>
<protein>
    <submittedName>
        <fullName evidence="12">Na+ dependent nucleoside transporter</fullName>
    </submittedName>
</protein>
<keyword evidence="3" id="KW-1003">Cell membrane</keyword>
<feature type="chain" id="PRO_5015688732" evidence="8">
    <location>
        <begin position="25"/>
        <end position="467"/>
    </location>
</feature>
<dbReference type="OrthoDB" id="9766455at2"/>
<dbReference type="PANTHER" id="PTHR10590:SF4">
    <property type="entry name" value="SOLUTE CARRIER FAMILY 28 MEMBER 3"/>
    <property type="match status" value="1"/>
</dbReference>
<dbReference type="Pfam" id="PF07670">
    <property type="entry name" value="Gate"/>
    <property type="match status" value="1"/>
</dbReference>
<evidence type="ECO:0000256" key="3">
    <source>
        <dbReference type="ARBA" id="ARBA00022475"/>
    </source>
</evidence>
<keyword evidence="5 7" id="KW-1133">Transmembrane helix</keyword>
<evidence type="ECO:0000256" key="8">
    <source>
        <dbReference type="SAM" id="SignalP"/>
    </source>
</evidence>
<dbReference type="PANTHER" id="PTHR10590">
    <property type="entry name" value="SODIUM/NUCLEOSIDE COTRANSPORTER"/>
    <property type="match status" value="1"/>
</dbReference>